<dbReference type="Gene3D" id="2.60.120.10">
    <property type="entry name" value="Jelly Rolls"/>
    <property type="match status" value="2"/>
</dbReference>
<comment type="caution">
    <text evidence="21">The sequence shown here is derived from an EMBL/GenBank/DDBJ whole genome shotgun (WGS) entry which is preliminary data.</text>
</comment>
<feature type="region of interest" description="Disordered" evidence="17">
    <location>
        <begin position="965"/>
        <end position="1042"/>
    </location>
</feature>
<evidence type="ECO:0000256" key="11">
    <source>
        <dbReference type="ARBA" id="ARBA00023204"/>
    </source>
</evidence>
<dbReference type="InterPro" id="IPR011051">
    <property type="entry name" value="RmlC_Cupin_sf"/>
</dbReference>
<dbReference type="Pfam" id="PF23023">
    <property type="entry name" value="Anti-Pycsar_Apyc1"/>
    <property type="match status" value="1"/>
</dbReference>
<sequence>MSTPAAPFYQLRCGCNQYPWGKQGSDSLAARLCAKTPGWDGKDKKNFQIDEKTPYAEMWMGTYPVLPSYVANTGEDLQDVLNRYPKELLGDKVTSKFGHTKLPYLPKVLSIAKALPLQVHPNKEFSSKKHKEDPDSFTDGNHKPEIALALTEFEAFCGFKPVEAIVDVLRHKPLRHFLVAGGATVADEKLSQEGLRQVVKAILKSSDEDIKKAFQAIRELPDSAFAGLNSAIPEVAKKLENQFPTTDPGNLVALLCMNYMLLQPGEVIYIPAGGIHAYISGDIIECMARSDNVLNTGFCPKADRDNVDEFCSVLEWEPTTKTQTILQAQAYSGSKEGRTNIFRPPTSEFNVLATELGAGEREVLGEGGPAIMLATRGSATVKASGEMFELAEGNVYFVAQGVKLDISAGDKGLLLHTAFDFFRHNVGAQPPLACFLSHVHSDHLAGLDSLRSPFVYCSAATREILLRLERYPCRINYAKGILEARQQTYKHLNKVLKSLPLETPTTIELRPGLEIQVTLFDANHCPGATMFRNNQAILYTGDIRSEPWFVNTMSRNPNLVEYTAGLKTLDKIYLDTSFIEDVPFQTKSQGIAELLRKVSKYPSDTVFHLQAWTYGYEEVWVALSKALKSRIHVDDYKLRIYGSLKSRPSEARFGPDVHLTPESPALTGHMCGNTPHPGCLTADENVRLHSCERGNMCEVARRPSTVTIQPVIAHLSTGQDLAEVGVGGGGDDLQREAELESLDQTNLATLVEMVLSSSAISTETLQALKEVLSQAVSTGRNISLDWDIESLGKHSAQEVVLMLAEKLGKGIKNALAQGNPDQANLPKTIRFPYSRHSSYPELCHFVEAFRPRDVWPCTVNPTEWLRNGTSIRSLFGQFCSGEALTHDIAMKAFAERNALDDPAHQHDSQTTVNSPPPPSSPIDAPQDIHPPSDPLSASRGGKSHSLYSVPERFLSLLPETQASIHEEGPSQTNNGVQTEQESRSHESSPSSSQVHLGDPRLSSPRRKRSFHDFTGGDQGDVRQDAPSHAGDSFNSTTSLQESATRQDAYLQMLQNITTDSWAPVQLISTSSEYTTAEQEL</sequence>
<evidence type="ECO:0000256" key="6">
    <source>
        <dbReference type="ARBA" id="ARBA00011956"/>
    </source>
</evidence>
<evidence type="ECO:0000256" key="10">
    <source>
        <dbReference type="ARBA" id="ARBA00022833"/>
    </source>
</evidence>
<evidence type="ECO:0000256" key="13">
    <source>
        <dbReference type="ARBA" id="ARBA00023242"/>
    </source>
</evidence>
<evidence type="ECO:0000256" key="15">
    <source>
        <dbReference type="ARBA" id="ARBA00030762"/>
    </source>
</evidence>
<evidence type="ECO:0000256" key="3">
    <source>
        <dbReference type="ARBA" id="ARBA00002564"/>
    </source>
</evidence>
<dbReference type="InterPro" id="IPR014710">
    <property type="entry name" value="RmlC-like_jellyroll"/>
</dbReference>
<evidence type="ECO:0000256" key="4">
    <source>
        <dbReference type="ARBA" id="ARBA00004666"/>
    </source>
</evidence>
<keyword evidence="10" id="KW-0862">Zinc</keyword>
<comment type="pathway">
    <text evidence="4">Nucleotide-sugar biosynthesis; GDP-alpha-D-mannose biosynthesis; alpha-D-mannose 1-phosphate from D-fructose 6-phosphate: step 1/2.</text>
</comment>
<dbReference type="Pfam" id="PF01238">
    <property type="entry name" value="PMI_typeI_C"/>
    <property type="match status" value="1"/>
</dbReference>
<evidence type="ECO:0000256" key="1">
    <source>
        <dbReference type="ARBA" id="ARBA00000757"/>
    </source>
</evidence>
<evidence type="ECO:0000256" key="14">
    <source>
        <dbReference type="ARBA" id="ARBA00029741"/>
    </source>
</evidence>
<organism evidence="21 22">
    <name type="scientific">Fusarium zealandicum</name>
    <dbReference type="NCBI Taxonomy" id="1053134"/>
    <lineage>
        <taxon>Eukaryota</taxon>
        <taxon>Fungi</taxon>
        <taxon>Dikarya</taxon>
        <taxon>Ascomycota</taxon>
        <taxon>Pezizomycotina</taxon>
        <taxon>Sordariomycetes</taxon>
        <taxon>Hypocreomycetidae</taxon>
        <taxon>Hypocreales</taxon>
        <taxon>Nectriaceae</taxon>
        <taxon>Fusarium</taxon>
        <taxon>Fusarium staphyleae species complex</taxon>
    </lineage>
</organism>
<dbReference type="SUPFAM" id="SSF51182">
    <property type="entry name" value="RmlC-like cupins"/>
    <property type="match status" value="1"/>
</dbReference>
<evidence type="ECO:0000256" key="2">
    <source>
        <dbReference type="ARBA" id="ARBA00001947"/>
    </source>
</evidence>
<evidence type="ECO:0000259" key="18">
    <source>
        <dbReference type="Pfam" id="PF01238"/>
    </source>
</evidence>
<evidence type="ECO:0000256" key="7">
    <source>
        <dbReference type="ARBA" id="ARBA00018236"/>
    </source>
</evidence>
<reference evidence="21" key="2">
    <citation type="submission" date="2020-05" db="EMBL/GenBank/DDBJ databases">
        <authorList>
            <person name="Kim H.-S."/>
            <person name="Proctor R.H."/>
            <person name="Brown D.W."/>
        </authorList>
    </citation>
    <scope>NUCLEOTIDE SEQUENCE</scope>
    <source>
        <strain evidence="21">NRRL 22465</strain>
    </source>
</reference>
<keyword evidence="22" id="KW-1185">Reference proteome</keyword>
<accession>A0A8H4XIJ6</accession>
<dbReference type="EC" id="5.3.1.8" evidence="6"/>
<dbReference type="OrthoDB" id="6605218at2759"/>
<evidence type="ECO:0000259" key="20">
    <source>
        <dbReference type="Pfam" id="PF20511"/>
    </source>
</evidence>
<evidence type="ECO:0000256" key="17">
    <source>
        <dbReference type="SAM" id="MobiDB-lite"/>
    </source>
</evidence>
<gene>
    <name evidence="21" type="ORF">FZEAL_6771</name>
</gene>
<feature type="domain" description="Phosphomannose isomerase type I C-terminal" evidence="18">
    <location>
        <begin position="342"/>
        <end position="385"/>
    </location>
</feature>
<dbReference type="InterPro" id="IPR011084">
    <property type="entry name" value="DRMBL"/>
</dbReference>
<evidence type="ECO:0000256" key="12">
    <source>
        <dbReference type="ARBA" id="ARBA00023235"/>
    </source>
</evidence>
<evidence type="ECO:0000256" key="9">
    <source>
        <dbReference type="ARBA" id="ARBA00022763"/>
    </source>
</evidence>
<dbReference type="Gene3D" id="3.60.15.10">
    <property type="entry name" value="Ribonuclease Z/Hydroxyacylglutathione hydrolase-like"/>
    <property type="match status" value="1"/>
</dbReference>
<comment type="similarity">
    <text evidence="5 16">Belongs to the mannose-6-phosphate isomerase type 1 family.</text>
</comment>
<dbReference type="GO" id="GO:0009298">
    <property type="term" value="P:GDP-mannose biosynthetic process"/>
    <property type="evidence" value="ECO:0007669"/>
    <property type="project" value="UniProtKB-UniPathway"/>
</dbReference>
<keyword evidence="12" id="KW-0413">Isomerase</keyword>
<feature type="domain" description="Phosphomannose isomerase type I catalytic" evidence="20">
    <location>
        <begin position="9"/>
        <end position="162"/>
    </location>
</feature>
<protein>
    <recommendedName>
        <fullName evidence="7">Mannose-6-phosphate isomerase</fullName>
        <ecNumber evidence="6">5.3.1.8</ecNumber>
    </recommendedName>
    <alternativeName>
        <fullName evidence="14">Phosphohexomutase</fullName>
    </alternativeName>
    <alternativeName>
        <fullName evidence="15">Phosphomannose isomerase</fullName>
    </alternativeName>
</protein>
<keyword evidence="9" id="KW-0227">DNA damage</keyword>
<name>A0A8H4XIJ6_9HYPO</name>
<dbReference type="InterPro" id="IPR001250">
    <property type="entry name" value="Man6P_Isoase-1"/>
</dbReference>
<dbReference type="GO" id="GO:0005829">
    <property type="term" value="C:cytosol"/>
    <property type="evidence" value="ECO:0007669"/>
    <property type="project" value="TreeGrafter"/>
</dbReference>
<dbReference type="InterPro" id="IPR036866">
    <property type="entry name" value="RibonucZ/Hydroxyglut_hydro"/>
</dbReference>
<dbReference type="Pfam" id="PF07522">
    <property type="entry name" value="DRMBL"/>
    <property type="match status" value="1"/>
</dbReference>
<dbReference type="AlphaFoldDB" id="A0A8H4XIJ6"/>
<dbReference type="Gene3D" id="1.10.441.10">
    <property type="entry name" value="Phosphomannose Isomerase, domain 2"/>
    <property type="match status" value="1"/>
</dbReference>
<evidence type="ECO:0000256" key="5">
    <source>
        <dbReference type="ARBA" id="ARBA00010772"/>
    </source>
</evidence>
<dbReference type="PRINTS" id="PR00714">
    <property type="entry name" value="MAN6PISMRASE"/>
</dbReference>
<dbReference type="GO" id="GO:0006281">
    <property type="term" value="P:DNA repair"/>
    <property type="evidence" value="ECO:0007669"/>
    <property type="project" value="UniProtKB-KW"/>
</dbReference>
<dbReference type="GO" id="GO:0005975">
    <property type="term" value="P:carbohydrate metabolic process"/>
    <property type="evidence" value="ECO:0007669"/>
    <property type="project" value="InterPro"/>
</dbReference>
<reference evidence="21" key="1">
    <citation type="journal article" date="2020" name="BMC Genomics">
        <title>Correction to: Identification and distribution of gene clusters required for synthesis of sphingolipid metabolism inhibitors in diverse species of the filamentous fungus Fusarium.</title>
        <authorList>
            <person name="Kim H.S."/>
            <person name="Lohmar J.M."/>
            <person name="Busman M."/>
            <person name="Brown D.W."/>
            <person name="Naumann T.A."/>
            <person name="Divon H.H."/>
            <person name="Lysoe E."/>
            <person name="Uhlig S."/>
            <person name="Proctor R.H."/>
        </authorList>
    </citation>
    <scope>NUCLEOTIDE SEQUENCE</scope>
    <source>
        <strain evidence="21">NRRL 22465</strain>
    </source>
</reference>
<dbReference type="SUPFAM" id="SSF56281">
    <property type="entry name" value="Metallo-hydrolase/oxidoreductase"/>
    <property type="match status" value="1"/>
</dbReference>
<evidence type="ECO:0000256" key="16">
    <source>
        <dbReference type="RuleBase" id="RU004189"/>
    </source>
</evidence>
<feature type="compositionally biased region" description="Polar residues" evidence="17">
    <location>
        <begin position="1032"/>
        <end position="1042"/>
    </location>
</feature>
<evidence type="ECO:0000259" key="19">
    <source>
        <dbReference type="Pfam" id="PF07522"/>
    </source>
</evidence>
<feature type="compositionally biased region" description="Polar residues" evidence="17">
    <location>
        <begin position="965"/>
        <end position="978"/>
    </location>
</feature>
<proteinExistence type="inferred from homology"/>
<dbReference type="Proteomes" id="UP000635477">
    <property type="component" value="Unassembled WGS sequence"/>
</dbReference>
<dbReference type="InterPro" id="IPR046457">
    <property type="entry name" value="PMI_typeI_cat"/>
</dbReference>
<dbReference type="CDD" id="cd07011">
    <property type="entry name" value="cupin_PMI_type_I_N"/>
    <property type="match status" value="1"/>
</dbReference>
<feature type="domain" description="DNA repair metallo-beta-lactamase" evidence="19">
    <location>
        <begin position="827"/>
        <end position="861"/>
    </location>
</feature>
<evidence type="ECO:0000313" key="22">
    <source>
        <dbReference type="Proteomes" id="UP000635477"/>
    </source>
</evidence>
<comment type="cofactor">
    <cofactor evidence="2">
        <name>Zn(2+)</name>
        <dbReference type="ChEBI" id="CHEBI:29105"/>
    </cofactor>
</comment>
<dbReference type="NCBIfam" id="TIGR00218">
    <property type="entry name" value="manA"/>
    <property type="match status" value="1"/>
</dbReference>
<evidence type="ECO:0000256" key="8">
    <source>
        <dbReference type="ARBA" id="ARBA00022723"/>
    </source>
</evidence>
<evidence type="ECO:0000313" key="21">
    <source>
        <dbReference type="EMBL" id="KAF4976593.1"/>
    </source>
</evidence>
<dbReference type="GO" id="GO:0004476">
    <property type="term" value="F:mannose-6-phosphate isomerase activity"/>
    <property type="evidence" value="ECO:0007669"/>
    <property type="project" value="UniProtKB-EC"/>
</dbReference>
<keyword evidence="13" id="KW-0539">Nucleus</keyword>
<dbReference type="InterPro" id="IPR016305">
    <property type="entry name" value="Mannose-6-P_Isomerase"/>
</dbReference>
<dbReference type="EMBL" id="JABEYC010000517">
    <property type="protein sequence ID" value="KAF4976593.1"/>
    <property type="molecule type" value="Genomic_DNA"/>
</dbReference>
<dbReference type="GO" id="GO:0008270">
    <property type="term" value="F:zinc ion binding"/>
    <property type="evidence" value="ECO:0007669"/>
    <property type="project" value="InterPro"/>
</dbReference>
<feature type="region of interest" description="Disordered" evidence="17">
    <location>
        <begin position="901"/>
        <end position="944"/>
    </location>
</feature>
<dbReference type="Pfam" id="PF20511">
    <property type="entry name" value="PMI_typeI_cat"/>
    <property type="match status" value="1"/>
</dbReference>
<dbReference type="PANTHER" id="PTHR10309">
    <property type="entry name" value="MANNOSE-6-PHOSPHATE ISOMERASE"/>
    <property type="match status" value="1"/>
</dbReference>
<keyword evidence="11" id="KW-0234">DNA repair</keyword>
<dbReference type="InterPro" id="IPR046456">
    <property type="entry name" value="PMI_typeI_C"/>
</dbReference>
<dbReference type="UniPathway" id="UPA00126">
    <property type="reaction ID" value="UER00423"/>
</dbReference>
<comment type="function">
    <text evidence="3">Involved in the synthesis of the GDP-mannose and dolichol-phosphate-mannose required for a number of critical mannosyl transfer reactions.</text>
</comment>
<dbReference type="PANTHER" id="PTHR10309:SF4">
    <property type="entry name" value="MANNOSE-6-PHOSPHATE ISOMERASE"/>
    <property type="match status" value="1"/>
</dbReference>
<comment type="catalytic activity">
    <reaction evidence="1">
        <text>D-mannose 6-phosphate = D-fructose 6-phosphate</text>
        <dbReference type="Rhea" id="RHEA:12356"/>
        <dbReference type="ChEBI" id="CHEBI:58735"/>
        <dbReference type="ChEBI" id="CHEBI:61527"/>
        <dbReference type="EC" id="5.3.1.8"/>
    </reaction>
</comment>
<keyword evidence="8" id="KW-0479">Metal-binding</keyword>